<gene>
    <name evidence="2" type="ORF">QOZ88_21790</name>
</gene>
<dbReference type="EMBL" id="JASNFN010000042">
    <property type="protein sequence ID" value="MDP5185274.1"/>
    <property type="molecule type" value="Genomic_DNA"/>
</dbReference>
<evidence type="ECO:0000313" key="3">
    <source>
        <dbReference type="Proteomes" id="UP001233673"/>
    </source>
</evidence>
<comment type="caution">
    <text evidence="2">The sequence shown here is derived from an EMBL/GenBank/DDBJ whole genome shotgun (WGS) entry which is preliminary data.</text>
</comment>
<evidence type="ECO:0000256" key="1">
    <source>
        <dbReference type="SAM" id="MobiDB-lite"/>
    </source>
</evidence>
<sequence>MTEDLTPERARRTWIALLAVAAAVAVVAALVAVLGPADADDRGRAAAGSTSTPASPSSTPAAPAAPATPAASAASAAQGTPTQTPQVVSPAPAVTGQVEGAPPSLEAVGLEDAVDAGQGFVAELSSISAIQASATGPGNIAGPALAVTVRITNGTGMSVRLADVEVALTYTAEEVAASPVDDDTASPLQGSLASGGSAEGTYVFSVPADQRQVVTVTVGLVAGAPLLVFSGAVA</sequence>
<reference evidence="3" key="1">
    <citation type="submission" date="2023-05" db="EMBL/GenBank/DDBJ databases">
        <title>Draft genome of Pseudofrankia sp. BMG5.37.</title>
        <authorList>
            <person name="Gtari M."/>
            <person name="Ghodhbane F."/>
            <person name="Sbissi I."/>
        </authorList>
    </citation>
    <scope>NUCLEOTIDE SEQUENCE [LARGE SCALE GENOMIC DNA]</scope>
    <source>
        <strain evidence="3">BMG 814</strain>
    </source>
</reference>
<dbReference type="RefSeq" id="WP_306001791.1">
    <property type="nucleotide sequence ID" value="NZ_JASNFN010000042.1"/>
</dbReference>
<evidence type="ECO:0000313" key="2">
    <source>
        <dbReference type="EMBL" id="MDP5185274.1"/>
    </source>
</evidence>
<feature type="compositionally biased region" description="Low complexity" evidence="1">
    <location>
        <begin position="45"/>
        <end position="92"/>
    </location>
</feature>
<organism evidence="2 3">
    <name type="scientific">Blastococcus carthaginiensis</name>
    <dbReference type="NCBI Taxonomy" id="3050034"/>
    <lineage>
        <taxon>Bacteria</taxon>
        <taxon>Bacillati</taxon>
        <taxon>Actinomycetota</taxon>
        <taxon>Actinomycetes</taxon>
        <taxon>Geodermatophilales</taxon>
        <taxon>Geodermatophilaceae</taxon>
        <taxon>Blastococcus</taxon>
    </lineage>
</organism>
<name>A0ABT9IJG8_9ACTN</name>
<keyword evidence="3" id="KW-1185">Reference proteome</keyword>
<accession>A0ABT9IJG8</accession>
<protein>
    <recommendedName>
        <fullName evidence="4">DUF4352 domain-containing protein</fullName>
    </recommendedName>
</protein>
<feature type="region of interest" description="Disordered" evidence="1">
    <location>
        <begin position="39"/>
        <end position="100"/>
    </location>
</feature>
<dbReference type="PROSITE" id="PS51318">
    <property type="entry name" value="TAT"/>
    <property type="match status" value="1"/>
</dbReference>
<proteinExistence type="predicted"/>
<evidence type="ECO:0008006" key="4">
    <source>
        <dbReference type="Google" id="ProtNLM"/>
    </source>
</evidence>
<dbReference type="Proteomes" id="UP001233673">
    <property type="component" value="Unassembled WGS sequence"/>
</dbReference>
<dbReference type="InterPro" id="IPR006311">
    <property type="entry name" value="TAT_signal"/>
</dbReference>